<dbReference type="InterPro" id="IPR056166">
    <property type="entry name" value="TPR_ELP1"/>
</dbReference>
<dbReference type="GO" id="GO:0033588">
    <property type="term" value="C:elongator holoenzyme complex"/>
    <property type="evidence" value="ECO:0007669"/>
    <property type="project" value="InterPro"/>
</dbReference>
<dbReference type="PANTHER" id="PTHR12747:SF0">
    <property type="entry name" value="ELONGATOR COMPLEX PROTEIN 1"/>
    <property type="match status" value="1"/>
</dbReference>
<dbReference type="Pfam" id="PF23797">
    <property type="entry name" value="Beta-prop_ELP1_2nd"/>
    <property type="match status" value="1"/>
</dbReference>
<dbReference type="UniPathway" id="UPA00988"/>
<organism evidence="13 14">
    <name type="scientific">Aphanomyces euteiches</name>
    <dbReference type="NCBI Taxonomy" id="100861"/>
    <lineage>
        <taxon>Eukaryota</taxon>
        <taxon>Sar</taxon>
        <taxon>Stramenopiles</taxon>
        <taxon>Oomycota</taxon>
        <taxon>Saprolegniomycetes</taxon>
        <taxon>Saprolegniales</taxon>
        <taxon>Verrucalvaceae</taxon>
        <taxon>Aphanomyces</taxon>
    </lineage>
</organism>
<dbReference type="SUPFAM" id="SSF69322">
    <property type="entry name" value="Tricorn protease domain 2"/>
    <property type="match status" value="1"/>
</dbReference>
<evidence type="ECO:0000259" key="9">
    <source>
        <dbReference type="Pfam" id="PF23797"/>
    </source>
</evidence>
<keyword evidence="14" id="KW-1185">Reference proteome</keyword>
<dbReference type="InterPro" id="IPR056167">
    <property type="entry name" value="A-sol_ELP1"/>
</dbReference>
<dbReference type="Pfam" id="PF23936">
    <property type="entry name" value="HB_ELP1"/>
    <property type="match status" value="1"/>
</dbReference>
<gene>
    <name evidence="13" type="ORF">Ae201684_001886</name>
</gene>
<proteinExistence type="inferred from homology"/>
<keyword evidence="6" id="KW-0539">Nucleus</keyword>
<comment type="pathway">
    <text evidence="1">tRNA modification; 5-methoxycarbonylmethyl-2-thiouridine-tRNA biosynthesis.</text>
</comment>
<feature type="domain" description="ELP1 TPR" evidence="10">
    <location>
        <begin position="775"/>
        <end position="935"/>
    </location>
</feature>
<feature type="domain" description="ELP1 first N-terminal beta-propeller" evidence="8">
    <location>
        <begin position="145"/>
        <end position="296"/>
    </location>
</feature>
<protein>
    <recommendedName>
        <fullName evidence="5 6">Elongator complex protein 1</fullName>
    </recommendedName>
</protein>
<name>A0A6G0XSF4_9STRA</name>
<dbReference type="Pfam" id="PF23878">
    <property type="entry name" value="TPR_ELP1"/>
    <property type="match status" value="1"/>
</dbReference>
<dbReference type="PANTHER" id="PTHR12747">
    <property type="entry name" value="ELONGATOR COMPLEX PROTEIN 1"/>
    <property type="match status" value="1"/>
</dbReference>
<dbReference type="InterPro" id="IPR006849">
    <property type="entry name" value="Elp1"/>
</dbReference>
<evidence type="ECO:0000256" key="6">
    <source>
        <dbReference type="PIRNR" id="PIRNR017233"/>
    </source>
</evidence>
<evidence type="ECO:0000256" key="2">
    <source>
        <dbReference type="ARBA" id="ARBA00006086"/>
    </source>
</evidence>
<dbReference type="InterPro" id="IPR056165">
    <property type="entry name" value="Beta-prop_ELP1_2nd"/>
</dbReference>
<evidence type="ECO:0000313" key="13">
    <source>
        <dbReference type="EMBL" id="KAF0743413.1"/>
    </source>
</evidence>
<evidence type="ECO:0000259" key="12">
    <source>
        <dbReference type="Pfam" id="PF23936"/>
    </source>
</evidence>
<reference evidence="13 14" key="1">
    <citation type="submission" date="2019-07" db="EMBL/GenBank/DDBJ databases">
        <title>Genomics analysis of Aphanomyces spp. identifies a new class of oomycete effector associated with host adaptation.</title>
        <authorList>
            <person name="Gaulin E."/>
        </authorList>
    </citation>
    <scope>NUCLEOTIDE SEQUENCE [LARGE SCALE GENOMIC DNA]</scope>
    <source>
        <strain evidence="13 14">ATCC 201684</strain>
    </source>
</reference>
<evidence type="ECO:0000259" key="11">
    <source>
        <dbReference type="Pfam" id="PF23925"/>
    </source>
</evidence>
<feature type="domain" description="ELP1 first N-terminal beta-propeller" evidence="8">
    <location>
        <begin position="67"/>
        <end position="143"/>
    </location>
</feature>
<keyword evidence="7" id="KW-0175">Coiled coil</keyword>
<evidence type="ECO:0000259" key="10">
    <source>
        <dbReference type="Pfam" id="PF23878"/>
    </source>
</evidence>
<evidence type="ECO:0000256" key="1">
    <source>
        <dbReference type="ARBA" id="ARBA00005043"/>
    </source>
</evidence>
<dbReference type="VEuPathDB" id="FungiDB:AeMF1_011697"/>
<dbReference type="GO" id="GO:0005634">
    <property type="term" value="C:nucleus"/>
    <property type="evidence" value="ECO:0007669"/>
    <property type="project" value="UniProtKB-SubCell"/>
</dbReference>
<dbReference type="GO" id="GO:0002926">
    <property type="term" value="P:tRNA wobble base 5-methoxycarbonylmethyl-2-thiouridinylation"/>
    <property type="evidence" value="ECO:0007669"/>
    <property type="project" value="TreeGrafter"/>
</dbReference>
<dbReference type="InterPro" id="IPR056164">
    <property type="entry name" value="Beta-prop_ELP1_1st"/>
</dbReference>
<dbReference type="Pfam" id="PF04762">
    <property type="entry name" value="Beta-prop_ELP1_1st"/>
    <property type="match status" value="2"/>
</dbReference>
<comment type="subcellular location">
    <subcellularLocation>
        <location evidence="6">Cytoplasm</location>
    </subcellularLocation>
    <subcellularLocation>
        <location evidence="6">Nucleus</location>
    </subcellularLocation>
</comment>
<evidence type="ECO:0000313" key="14">
    <source>
        <dbReference type="Proteomes" id="UP000481153"/>
    </source>
</evidence>
<comment type="caution">
    <text evidence="13">The sequence shown here is derived from an EMBL/GenBank/DDBJ whole genome shotgun (WGS) entry which is preliminary data.</text>
</comment>
<keyword evidence="3 6" id="KW-0963">Cytoplasm</keyword>
<keyword evidence="4" id="KW-0819">tRNA processing</keyword>
<dbReference type="InterPro" id="IPR015943">
    <property type="entry name" value="WD40/YVTN_repeat-like_dom_sf"/>
</dbReference>
<evidence type="ECO:0000256" key="4">
    <source>
        <dbReference type="ARBA" id="ARBA00022694"/>
    </source>
</evidence>
<accession>A0A6G0XSF4</accession>
<dbReference type="GO" id="GO:0005829">
    <property type="term" value="C:cytosol"/>
    <property type="evidence" value="ECO:0007669"/>
    <property type="project" value="TreeGrafter"/>
</dbReference>
<evidence type="ECO:0000256" key="3">
    <source>
        <dbReference type="ARBA" id="ARBA00022490"/>
    </source>
</evidence>
<dbReference type="Proteomes" id="UP000481153">
    <property type="component" value="Unassembled WGS sequence"/>
</dbReference>
<sequence length="1169" mass="131195">MRNLVVFNEQHHELPNEEPSSWMDMTIDPELQRVWCLTSTGRLVAMVDDVVVLEVELPPQSDWTWCVFHAELDGIVCASRTSCLAIVRYPDVEVIGHFDFGICGMAWSPNEEQLALVTGDGHFLVMNTTWDVLQESTCSPSPLQSEAQLSWRADGKFLSIQGFFTDDKSLQVQVWEVENAVWKLHAVGRHEDKKPLKLQGSALSWAPNHTLIASCEQFKNQNHVVFFERNGYRHGEFVLAKDLPPVTQLTWNLSSDILAVAAESVVQLWTRSNYHWYLKQERRFASTAVASMQWDLEQPNVLHVLTKDGQYIFLEVAWQVHANAAATVAVIDGTNVKVTHCAKAMIPPPMAAETHEFSHAINEVAVLNDCVIVVGDSVGQWFQIRRPSQIVPLKLDSPRFIRNVHATLDSSSIVGISIEEPDVLVTIDLDTAQVKTTRNIDAISSTSLDGQHIQLKSKEVLGLEIEMPCLLTEWVVIDSSLVVGLSKTKLFVNSHLLHSSIASFHIARGCIMATTLGSHPEFHLYQIKVLQQGEYTPEYKRPVERGAKIVTSTTTDVFLQMPRGNIEGIAPRPLLLALLQEQLQKTDYASALEVCRKHRIDMNLLVDVNPTAFLENAQSLIQSIPERIRCDRLSLFITNLHPIDVCATKYPALQAVSQVDSTFDKVLEVCKALRDGMVSLDPSFYLIPLLTCEAKMNLLEDALQRIQKAEAKIAQKGLKHLVFLVDAEVLYDVALGLYDINLTRLVASYTERDPKVYTPQLVAFEALGTSHSTRYMHYSIDMELKRFEKALENLHAAGETYHSQCLDLIRTHHLYDKGLTIFASTSYYPEIVTKFGQYLVQQKEFHQAGYTFLSIRKIPEAVDAFRKALDWKMALALVPQVPTLSVPTVAYAMAEELLQQNDPKYSAAARIYIDYCQDIDEGIATFVTGRLYQEALQQALLHQRSDLVETDVQPAVDQAAEELLEEYTSKLETYKKNWSRLTTLRDQIRLFRLHGIDGKTEAVEGNDAASSAASALSQSSISSVGSHNSNRDIKFGMLDAATQGAAITSSFYASSVSNMTQQDAPTLRKKMPRRFRRTKIQEGSAEEDAYVEKNLLDAIPTDDQLMEAKALMQLLLYFGQVKVVRKIQLAIRQCLDHMASHPPPAPVHGEAKEFVLPSNESWTVLSPSI</sequence>
<comment type="similarity">
    <text evidence="2 6">Belongs to the ELP1/IKA1 family.</text>
</comment>
<feature type="domain" description="ELP1 alpha-solenoid" evidence="11">
    <location>
        <begin position="572"/>
        <end position="761"/>
    </location>
</feature>
<dbReference type="PIRSF" id="PIRSF017233">
    <property type="entry name" value="IKAP"/>
    <property type="match status" value="1"/>
</dbReference>
<comment type="function">
    <text evidence="6">Component of the elongator complex which is required for multiple tRNA modifications, including mcm5U (5-methoxycarbonylmethyl uridine), mcm5s2U (5-methoxycarbonylmethyl-2-thiouridine), and ncm5U (5-carbamoylmethyl uridine). The elongator complex catalyzes formation of carboxymethyluridine in the wobble base at position 34 in tRNAs.</text>
</comment>
<evidence type="ECO:0000256" key="5">
    <source>
        <dbReference type="ARBA" id="ARBA00029535"/>
    </source>
</evidence>
<evidence type="ECO:0000259" key="8">
    <source>
        <dbReference type="Pfam" id="PF04762"/>
    </source>
</evidence>
<dbReference type="GO" id="GO:0000049">
    <property type="term" value="F:tRNA binding"/>
    <property type="evidence" value="ECO:0007669"/>
    <property type="project" value="TreeGrafter"/>
</dbReference>
<dbReference type="EMBL" id="VJMJ01000017">
    <property type="protein sequence ID" value="KAF0743413.1"/>
    <property type="molecule type" value="Genomic_DNA"/>
</dbReference>
<dbReference type="AlphaFoldDB" id="A0A6G0XSF4"/>
<dbReference type="Pfam" id="PF23925">
    <property type="entry name" value="A-sol_ELP1"/>
    <property type="match status" value="1"/>
</dbReference>
<feature type="coiled-coil region" evidence="7">
    <location>
        <begin position="689"/>
        <end position="719"/>
    </location>
</feature>
<dbReference type="InterPro" id="IPR056169">
    <property type="entry name" value="HB_ELP1"/>
</dbReference>
<feature type="domain" description="ELP1 three-helical bundle" evidence="12">
    <location>
        <begin position="946"/>
        <end position="1030"/>
    </location>
</feature>
<feature type="domain" description="ELP1 N-terminal second beta-propeller" evidence="9">
    <location>
        <begin position="330"/>
        <end position="369"/>
    </location>
</feature>
<evidence type="ECO:0000256" key="7">
    <source>
        <dbReference type="SAM" id="Coils"/>
    </source>
</evidence>
<dbReference type="Gene3D" id="2.130.10.10">
    <property type="entry name" value="YVTN repeat-like/Quinoprotein amine dehydrogenase"/>
    <property type="match status" value="1"/>
</dbReference>